<comment type="caution">
    <text evidence="8">The sequence shown here is derived from an EMBL/GenBank/DDBJ whole genome shotgun (WGS) entry which is preliminary data.</text>
</comment>
<feature type="region of interest" description="Disordered" evidence="5">
    <location>
        <begin position="207"/>
        <end position="227"/>
    </location>
</feature>
<evidence type="ECO:0000256" key="6">
    <source>
        <dbReference type="SAM" id="Phobius"/>
    </source>
</evidence>
<keyword evidence="3 6" id="KW-1133">Transmembrane helix</keyword>
<feature type="transmembrane region" description="Helical" evidence="6">
    <location>
        <begin position="332"/>
        <end position="351"/>
    </location>
</feature>
<gene>
    <name evidence="8" type="ORF">SAMN06265222_106234</name>
</gene>
<name>A0ABY1Q785_9BACT</name>
<feature type="transmembrane region" description="Helical" evidence="6">
    <location>
        <begin position="60"/>
        <end position="80"/>
    </location>
</feature>
<feature type="transmembrane region" description="Helical" evidence="6">
    <location>
        <begin position="240"/>
        <end position="259"/>
    </location>
</feature>
<evidence type="ECO:0000256" key="3">
    <source>
        <dbReference type="ARBA" id="ARBA00022989"/>
    </source>
</evidence>
<keyword evidence="9" id="KW-1185">Reference proteome</keyword>
<feature type="transmembrane region" description="Helical" evidence="6">
    <location>
        <begin position="308"/>
        <end position="326"/>
    </location>
</feature>
<feature type="transmembrane region" description="Helical" evidence="6">
    <location>
        <begin position="363"/>
        <end position="387"/>
    </location>
</feature>
<dbReference type="RefSeq" id="WP_283432977.1">
    <property type="nucleotide sequence ID" value="NZ_FXUG01000006.1"/>
</dbReference>
<feature type="domain" description="Major facilitator superfamily (MFS) profile" evidence="7">
    <location>
        <begin position="22"/>
        <end position="424"/>
    </location>
</feature>
<dbReference type="PANTHER" id="PTHR23514:SF13">
    <property type="entry name" value="INNER MEMBRANE PROTEIN YBJJ"/>
    <property type="match status" value="1"/>
</dbReference>
<dbReference type="PROSITE" id="PS50850">
    <property type="entry name" value="MFS"/>
    <property type="match status" value="1"/>
</dbReference>
<evidence type="ECO:0000256" key="1">
    <source>
        <dbReference type="ARBA" id="ARBA00004141"/>
    </source>
</evidence>
<feature type="transmembrane region" description="Helical" evidence="6">
    <location>
        <begin position="178"/>
        <end position="198"/>
    </location>
</feature>
<feature type="transmembrane region" description="Helical" evidence="6">
    <location>
        <begin position="279"/>
        <end position="296"/>
    </location>
</feature>
<evidence type="ECO:0000313" key="9">
    <source>
        <dbReference type="Proteomes" id="UP001158067"/>
    </source>
</evidence>
<feature type="compositionally biased region" description="Polar residues" evidence="5">
    <location>
        <begin position="207"/>
        <end position="221"/>
    </location>
</feature>
<keyword evidence="4 6" id="KW-0472">Membrane</keyword>
<evidence type="ECO:0000256" key="5">
    <source>
        <dbReference type="SAM" id="MobiDB-lite"/>
    </source>
</evidence>
<sequence length="434" mass="44810">MENTLALNPRFLSESVSPVQVALWAVRGLFCLNGFLYATWATRIPAIQAHFQMSHATLGAALMLMALGALIAMPSAGWLCSRFGSRPVAAVSLFVYLLGLPLIALMPSMSTMLMALFIFGIGHGTLDVSMNVQAVEVERRWHKPVNSSIHALWSVGGLAGAVVGSLISLGGLDVHWHFTMVTALLSLATLPIITRLLVDDDPSDAASKNSAGDNASVTAHNHSGEDSLAGKATASRYQRFSVVLLGVIAFCIMAGEGAMADWSAVLLNKVLGVNEGIAALGYATFAIMMACGRFAGDGLSSRLGPTKQVRVSGVIATLGVLLVVTSTHVATALAGFALIGGGFATIVPAVFSACGRLEGIPAGVALASVSTIGYFGFLLGPPMIGFIAEWLSLRIALGCLSATTFAVVLLASALKVGISPDEITGSPNAAALNG</sequence>
<dbReference type="Proteomes" id="UP001158067">
    <property type="component" value="Unassembled WGS sequence"/>
</dbReference>
<comment type="subcellular location">
    <subcellularLocation>
        <location evidence="1">Membrane</location>
        <topology evidence="1">Multi-pass membrane protein</topology>
    </subcellularLocation>
</comment>
<keyword evidence="2 6" id="KW-0812">Transmembrane</keyword>
<feature type="transmembrane region" description="Helical" evidence="6">
    <location>
        <begin position="393"/>
        <end position="414"/>
    </location>
</feature>
<evidence type="ECO:0000256" key="2">
    <source>
        <dbReference type="ARBA" id="ARBA00022692"/>
    </source>
</evidence>
<dbReference type="PANTHER" id="PTHR23514">
    <property type="entry name" value="BYPASS OF STOP CODON PROTEIN 6"/>
    <property type="match status" value="1"/>
</dbReference>
<protein>
    <submittedName>
        <fullName evidence="8">Fucose permease</fullName>
    </submittedName>
</protein>
<dbReference type="SUPFAM" id="SSF103473">
    <property type="entry name" value="MFS general substrate transporter"/>
    <property type="match status" value="1"/>
</dbReference>
<feature type="transmembrane region" description="Helical" evidence="6">
    <location>
        <begin position="21"/>
        <end position="40"/>
    </location>
</feature>
<dbReference type="InterPro" id="IPR036259">
    <property type="entry name" value="MFS_trans_sf"/>
</dbReference>
<dbReference type="InterPro" id="IPR051788">
    <property type="entry name" value="MFS_Transporter"/>
</dbReference>
<feature type="transmembrane region" description="Helical" evidence="6">
    <location>
        <begin position="151"/>
        <end position="172"/>
    </location>
</feature>
<evidence type="ECO:0000256" key="4">
    <source>
        <dbReference type="ARBA" id="ARBA00023136"/>
    </source>
</evidence>
<proteinExistence type="predicted"/>
<dbReference type="Pfam" id="PF07690">
    <property type="entry name" value="MFS_1"/>
    <property type="match status" value="1"/>
</dbReference>
<reference evidence="8 9" key="1">
    <citation type="submission" date="2017-05" db="EMBL/GenBank/DDBJ databases">
        <authorList>
            <person name="Varghese N."/>
            <person name="Submissions S."/>
        </authorList>
    </citation>
    <scope>NUCLEOTIDE SEQUENCE [LARGE SCALE GENOMIC DNA]</scope>
    <source>
        <strain evidence="8 9">DSM 25457</strain>
    </source>
</reference>
<accession>A0ABY1Q785</accession>
<dbReference type="InterPro" id="IPR011701">
    <property type="entry name" value="MFS"/>
</dbReference>
<organism evidence="8 9">
    <name type="scientific">Neorhodopirellula lusitana</name>
    <dbReference type="NCBI Taxonomy" id="445327"/>
    <lineage>
        <taxon>Bacteria</taxon>
        <taxon>Pseudomonadati</taxon>
        <taxon>Planctomycetota</taxon>
        <taxon>Planctomycetia</taxon>
        <taxon>Pirellulales</taxon>
        <taxon>Pirellulaceae</taxon>
        <taxon>Neorhodopirellula</taxon>
    </lineage>
</organism>
<evidence type="ECO:0000313" key="8">
    <source>
        <dbReference type="EMBL" id="SMP59537.1"/>
    </source>
</evidence>
<dbReference type="InterPro" id="IPR020846">
    <property type="entry name" value="MFS_dom"/>
</dbReference>
<dbReference type="EMBL" id="FXUG01000006">
    <property type="protein sequence ID" value="SMP59537.1"/>
    <property type="molecule type" value="Genomic_DNA"/>
</dbReference>
<dbReference type="CDD" id="cd17393">
    <property type="entry name" value="MFS_MosC_like"/>
    <property type="match status" value="1"/>
</dbReference>
<evidence type="ECO:0000259" key="7">
    <source>
        <dbReference type="PROSITE" id="PS50850"/>
    </source>
</evidence>
<dbReference type="Gene3D" id="1.20.1250.20">
    <property type="entry name" value="MFS general substrate transporter like domains"/>
    <property type="match status" value="2"/>
</dbReference>